<organism evidence="2 3">
    <name type="scientific">Schizothecium vesticola</name>
    <dbReference type="NCBI Taxonomy" id="314040"/>
    <lineage>
        <taxon>Eukaryota</taxon>
        <taxon>Fungi</taxon>
        <taxon>Dikarya</taxon>
        <taxon>Ascomycota</taxon>
        <taxon>Pezizomycotina</taxon>
        <taxon>Sordariomycetes</taxon>
        <taxon>Sordariomycetidae</taxon>
        <taxon>Sordariales</taxon>
        <taxon>Schizotheciaceae</taxon>
        <taxon>Schizothecium</taxon>
    </lineage>
</organism>
<gene>
    <name evidence="2" type="ORF">B0T18DRAFT_225894</name>
</gene>
<comment type="caution">
    <text evidence="2">The sequence shown here is derived from an EMBL/GenBank/DDBJ whole genome shotgun (WGS) entry which is preliminary data.</text>
</comment>
<evidence type="ECO:0000256" key="1">
    <source>
        <dbReference type="SAM" id="MobiDB-lite"/>
    </source>
</evidence>
<feature type="compositionally biased region" description="Pro residues" evidence="1">
    <location>
        <begin position="335"/>
        <end position="347"/>
    </location>
</feature>
<sequence length="375" mass="40512">MVRGDGGSAEVENFGAFFPLQIFGSGHRIGQVALLSVGALESRYVSVASCRCTISGTTQPTQGLPPNISSLSASSLGCLVRCFGFLSFGFVPRVEARTSERFRCDGLGLRFRPCDVPSPSNFRFPSLLPGNPIFRGTQRSVFTLPRPFPSIPLLAPNHNPHVVFAPSSTPISVTHNRPHWRVDGVTARRPSNQTFYRSGCRSWGCPGPSGLDDKHVSKLAPMLVVADASGSRHKAQVDGSQVAMPFPQRPSSPRCSAEVWYRGVVVVGTPWVHRPFPQKKRRHRHGRSGDGNLPMISNQRKERKAGEVGGSAQNRGNLRDICPSGEGLNISGVGSPPPLPFLGPLPSPTNRSAAGLGSRCKRPQQPDMNRQEGRS</sequence>
<feature type="compositionally biased region" description="Basic residues" evidence="1">
    <location>
        <begin position="276"/>
        <end position="286"/>
    </location>
</feature>
<keyword evidence="3" id="KW-1185">Reference proteome</keyword>
<name>A0AA40EKS0_9PEZI</name>
<dbReference type="AlphaFoldDB" id="A0AA40EKS0"/>
<reference evidence="2" key="1">
    <citation type="submission" date="2023-06" db="EMBL/GenBank/DDBJ databases">
        <title>Genome-scale phylogeny and comparative genomics of the fungal order Sordariales.</title>
        <authorList>
            <consortium name="Lawrence Berkeley National Laboratory"/>
            <person name="Hensen N."/>
            <person name="Bonometti L."/>
            <person name="Westerberg I."/>
            <person name="Brannstrom I.O."/>
            <person name="Guillou S."/>
            <person name="Cros-Aarteil S."/>
            <person name="Calhoun S."/>
            <person name="Haridas S."/>
            <person name="Kuo A."/>
            <person name="Mondo S."/>
            <person name="Pangilinan J."/>
            <person name="Riley R."/>
            <person name="LaButti K."/>
            <person name="Andreopoulos B."/>
            <person name="Lipzen A."/>
            <person name="Chen C."/>
            <person name="Yanf M."/>
            <person name="Daum C."/>
            <person name="Ng V."/>
            <person name="Clum A."/>
            <person name="Steindorff A."/>
            <person name="Ohm R."/>
            <person name="Martin F."/>
            <person name="Silar P."/>
            <person name="Natvig D."/>
            <person name="Lalanne C."/>
            <person name="Gautier V."/>
            <person name="Ament-velasquez S.L."/>
            <person name="Kruys A."/>
            <person name="Hutchinson M.I."/>
            <person name="Powell A.J."/>
            <person name="Barry K."/>
            <person name="Miller A.N."/>
            <person name="Grigoriev I.V."/>
            <person name="Debuchy R."/>
            <person name="Gladieux P."/>
            <person name="Thoren M.H."/>
            <person name="Johannesson H."/>
        </authorList>
    </citation>
    <scope>NUCLEOTIDE SEQUENCE</scope>
    <source>
        <strain evidence="2">SMH3187-1</strain>
    </source>
</reference>
<evidence type="ECO:0000313" key="3">
    <source>
        <dbReference type="Proteomes" id="UP001172155"/>
    </source>
</evidence>
<dbReference type="EMBL" id="JAUKUD010000006">
    <property type="protein sequence ID" value="KAK0741174.1"/>
    <property type="molecule type" value="Genomic_DNA"/>
</dbReference>
<proteinExistence type="predicted"/>
<accession>A0AA40EKS0</accession>
<protein>
    <submittedName>
        <fullName evidence="2">Uncharacterized protein</fullName>
    </submittedName>
</protein>
<evidence type="ECO:0000313" key="2">
    <source>
        <dbReference type="EMBL" id="KAK0741174.1"/>
    </source>
</evidence>
<feature type="region of interest" description="Disordered" evidence="1">
    <location>
        <begin position="276"/>
        <end position="375"/>
    </location>
</feature>
<dbReference type="Proteomes" id="UP001172155">
    <property type="component" value="Unassembled WGS sequence"/>
</dbReference>